<reference evidence="5 6" key="1">
    <citation type="submission" date="2020-04" db="EMBL/GenBank/DDBJ databases">
        <title>Complete genome sequence of Spiroplasma platyhelix ATCC 51748, an insect isolate.</title>
        <authorList>
            <person name="Green E.A."/>
            <person name="Klassen J.L."/>
        </authorList>
    </citation>
    <scope>NUCLEOTIDE SEQUENCE [LARGE SCALE GENOMIC DNA]</scope>
    <source>
        <strain evidence="5 6">PALS-1</strain>
    </source>
</reference>
<dbReference type="AlphaFoldDB" id="A0A846TQD6"/>
<gene>
    <name evidence="5" type="ORF">HER12_02025</name>
</gene>
<accession>A0A846TQD6</accession>
<keyword evidence="6" id="KW-1185">Reference proteome</keyword>
<keyword evidence="3" id="KW-0326">Glycosidase</keyword>
<dbReference type="GO" id="GO:0016798">
    <property type="term" value="F:hydrolase activity, acting on glycosyl bonds"/>
    <property type="evidence" value="ECO:0007669"/>
    <property type="project" value="UniProtKB-KW"/>
</dbReference>
<comment type="similarity">
    <text evidence="1">Belongs to the glycosyl hydrolase 32 family.</text>
</comment>
<dbReference type="SUPFAM" id="SSF75005">
    <property type="entry name" value="Arabinanase/levansucrase/invertase"/>
    <property type="match status" value="1"/>
</dbReference>
<comment type="caution">
    <text evidence="5">The sequence shown here is derived from an EMBL/GenBank/DDBJ whole genome shotgun (WGS) entry which is preliminary data.</text>
</comment>
<dbReference type="InterPro" id="IPR023296">
    <property type="entry name" value="Glyco_hydro_beta-prop_sf"/>
</dbReference>
<feature type="domain" description="Glycosyl hydrolase family 32 N-terminal" evidence="4">
    <location>
        <begin position="23"/>
        <end position="289"/>
    </location>
</feature>
<dbReference type="Gene3D" id="2.115.10.20">
    <property type="entry name" value="Glycosyl hydrolase domain, family 43"/>
    <property type="match status" value="1"/>
</dbReference>
<evidence type="ECO:0000313" key="6">
    <source>
        <dbReference type="Proteomes" id="UP000584587"/>
    </source>
</evidence>
<dbReference type="Proteomes" id="UP000584587">
    <property type="component" value="Unassembled WGS sequence"/>
</dbReference>
<dbReference type="InterPro" id="IPR013148">
    <property type="entry name" value="Glyco_hydro_32_N"/>
</dbReference>
<proteinExistence type="inferred from homology"/>
<evidence type="ECO:0000256" key="1">
    <source>
        <dbReference type="ARBA" id="ARBA00009902"/>
    </source>
</evidence>
<dbReference type="Pfam" id="PF00251">
    <property type="entry name" value="Glyco_hydro_32N"/>
    <property type="match status" value="1"/>
</dbReference>
<evidence type="ECO:0000256" key="2">
    <source>
        <dbReference type="ARBA" id="ARBA00022801"/>
    </source>
</evidence>
<dbReference type="EMBL" id="JAAVVK010000002">
    <property type="protein sequence ID" value="NKE38530.1"/>
    <property type="molecule type" value="Genomic_DNA"/>
</dbReference>
<organism evidence="5 6">
    <name type="scientific">Spiroplasma platyhelix PALS-1</name>
    <dbReference type="NCBI Taxonomy" id="1276218"/>
    <lineage>
        <taxon>Bacteria</taxon>
        <taxon>Bacillati</taxon>
        <taxon>Mycoplasmatota</taxon>
        <taxon>Mollicutes</taxon>
        <taxon>Entomoplasmatales</taxon>
        <taxon>Spiroplasmataceae</taxon>
        <taxon>Spiroplasma</taxon>
    </lineage>
</organism>
<evidence type="ECO:0000256" key="3">
    <source>
        <dbReference type="ARBA" id="ARBA00023295"/>
    </source>
</evidence>
<sequence length="444" mass="50982">MNLKDQPFKWYSPKNTEDGSLDAWANDPCSILYDKEQKLYYSWMLFRNGRDFPSGWVEMVSSDLNTWTQTEIRIKEGREFFQISYPPAAMGGSVWIDDNGQFFDKGDVVFLISMQECKIMDSQTSVRGVKANQDYTGDSGIAYYVSHGLGKPIYKAGVLAPQGKNPTSTDWRDPYVYETDKGLYFAISAHDRVEFWKINSFNTDDIEKVDQLYVRPFGVEVPNVIRFGENTWYICCSVQDAPEGKPFQSAYWYLCNLIEGKFKVYAQGQHEYGTEGYAQRVANPWQTRIAPFAISRTMAANWAYNTDIWEWKGGCFGSEQLTIKDNNAFLAPYDWIGNYSDNGTAVYKLKAKEMVQGYRLKFNKGDFIFHLKSNKITWNNNVNTTLLKWTSTGGPANENDDIIIVWNKTTLTFYNITQGWNAHFMLPQSTTHTLNANAMGLINY</sequence>
<dbReference type="RefSeq" id="WP_168105012.1">
    <property type="nucleotide sequence ID" value="NZ_CP051215.1"/>
</dbReference>
<evidence type="ECO:0000313" key="5">
    <source>
        <dbReference type="EMBL" id="NKE38530.1"/>
    </source>
</evidence>
<evidence type="ECO:0000259" key="4">
    <source>
        <dbReference type="Pfam" id="PF00251"/>
    </source>
</evidence>
<keyword evidence="2" id="KW-0378">Hydrolase</keyword>
<name>A0A846TQD6_9MOLU</name>
<protein>
    <recommendedName>
        <fullName evidence="4">Glycosyl hydrolase family 32 N-terminal domain-containing protein</fullName>
    </recommendedName>
</protein>